<sequence>MLTETSQAVLDRIQKTLQDLYGADGEYVIKAVSNILPGPAGKFRRTQANFTFDEKELFV</sequence>
<dbReference type="AlphaFoldDB" id="A0A645I4E6"/>
<comment type="caution">
    <text evidence="1">The sequence shown here is derived from an EMBL/GenBank/DDBJ whole genome shotgun (WGS) entry which is preliminary data.</text>
</comment>
<protein>
    <submittedName>
        <fullName evidence="1">Uncharacterized protein</fullName>
    </submittedName>
</protein>
<proteinExistence type="predicted"/>
<gene>
    <name evidence="1" type="ORF">SDC9_190853</name>
</gene>
<evidence type="ECO:0000313" key="1">
    <source>
        <dbReference type="EMBL" id="MPN43294.1"/>
    </source>
</evidence>
<accession>A0A645I4E6</accession>
<dbReference type="EMBL" id="VSSQ01101604">
    <property type="protein sequence ID" value="MPN43294.1"/>
    <property type="molecule type" value="Genomic_DNA"/>
</dbReference>
<reference evidence="1" key="1">
    <citation type="submission" date="2019-08" db="EMBL/GenBank/DDBJ databases">
        <authorList>
            <person name="Kucharzyk K."/>
            <person name="Murdoch R.W."/>
            <person name="Higgins S."/>
            <person name="Loffler F."/>
        </authorList>
    </citation>
    <scope>NUCLEOTIDE SEQUENCE</scope>
</reference>
<organism evidence="1">
    <name type="scientific">bioreactor metagenome</name>
    <dbReference type="NCBI Taxonomy" id="1076179"/>
    <lineage>
        <taxon>unclassified sequences</taxon>
        <taxon>metagenomes</taxon>
        <taxon>ecological metagenomes</taxon>
    </lineage>
</organism>
<name>A0A645I4E6_9ZZZZ</name>